<dbReference type="EMBL" id="QTUC01000001">
    <property type="protein sequence ID" value="REF37741.1"/>
    <property type="molecule type" value="Genomic_DNA"/>
</dbReference>
<evidence type="ECO:0000313" key="2">
    <source>
        <dbReference type="Proteomes" id="UP000256485"/>
    </source>
</evidence>
<keyword evidence="2" id="KW-1185">Reference proteome</keyword>
<proteinExistence type="predicted"/>
<evidence type="ECO:0000313" key="1">
    <source>
        <dbReference type="EMBL" id="REF37741.1"/>
    </source>
</evidence>
<gene>
    <name evidence="1" type="ORF">DFJ64_3196</name>
</gene>
<protein>
    <submittedName>
        <fullName evidence="1">Uncharacterized protein</fullName>
    </submittedName>
</protein>
<dbReference type="AlphaFoldDB" id="A0A3D9VK55"/>
<dbReference type="RefSeq" id="WP_147304735.1">
    <property type="nucleotide sequence ID" value="NZ_QTUC01000001.1"/>
</dbReference>
<name>A0A3D9VK55_THECX</name>
<comment type="caution">
    <text evidence="1">The sequence shown here is derived from an EMBL/GenBank/DDBJ whole genome shotgun (WGS) entry which is preliminary data.</text>
</comment>
<organism evidence="1 2">
    <name type="scientific">Thermasporomyces composti</name>
    <dbReference type="NCBI Taxonomy" id="696763"/>
    <lineage>
        <taxon>Bacteria</taxon>
        <taxon>Bacillati</taxon>
        <taxon>Actinomycetota</taxon>
        <taxon>Actinomycetes</taxon>
        <taxon>Propionibacteriales</taxon>
        <taxon>Nocardioidaceae</taxon>
        <taxon>Thermasporomyces</taxon>
    </lineage>
</organism>
<sequence length="210" mass="23542">MTVALSMRAAAYLRDFDTAATELRLAKDVARVHADQVREDDHTKYPEGFGSPLWDGRLRISGSADIHVAWLAHHYEEMVARYCNVAMTALTRTVDGQPVTIDDLRDADNAYRARSPVMPLLPPLPTREQLLALTEGRPFVEIRSAWLTAQEALDATLEIRDLEEALERLGDVDRDRLDQLRAEAANLWPRTHVFAQAVTRAVVDLASLVS</sequence>
<accession>A0A3D9VK55</accession>
<dbReference type="Proteomes" id="UP000256485">
    <property type="component" value="Unassembled WGS sequence"/>
</dbReference>
<reference evidence="1 2" key="1">
    <citation type="submission" date="2018-08" db="EMBL/GenBank/DDBJ databases">
        <title>Sequencing the genomes of 1000 actinobacteria strains.</title>
        <authorList>
            <person name="Klenk H.-P."/>
        </authorList>
    </citation>
    <scope>NUCLEOTIDE SEQUENCE [LARGE SCALE GENOMIC DNA]</scope>
    <source>
        <strain evidence="1 2">DSM 22891</strain>
    </source>
</reference>